<dbReference type="SUPFAM" id="SSF55874">
    <property type="entry name" value="ATPase domain of HSP90 chaperone/DNA topoisomerase II/histidine kinase"/>
    <property type="match status" value="1"/>
</dbReference>
<dbReference type="InterPro" id="IPR019805">
    <property type="entry name" value="Heat_shock_protein_90_CS"/>
</dbReference>
<evidence type="ECO:0000256" key="1">
    <source>
        <dbReference type="ARBA" id="ARBA00008239"/>
    </source>
</evidence>
<dbReference type="PRINTS" id="PR00775">
    <property type="entry name" value="HEATSHOCK90"/>
</dbReference>
<dbReference type="SUPFAM" id="SSF54211">
    <property type="entry name" value="Ribosomal protein S5 domain 2-like"/>
    <property type="match status" value="1"/>
</dbReference>
<evidence type="ECO:0000313" key="5">
    <source>
        <dbReference type="EMBL" id="UUC47081.1"/>
    </source>
</evidence>
<name>A0ABY5IXC7_9FLAO</name>
<dbReference type="CDD" id="cd16927">
    <property type="entry name" value="HATPase_Hsp90-like"/>
    <property type="match status" value="1"/>
</dbReference>
<gene>
    <name evidence="5" type="primary">htpG</name>
    <name evidence="5" type="ORF">NOX80_07740</name>
</gene>
<evidence type="ECO:0000256" key="3">
    <source>
        <dbReference type="ARBA" id="ARBA00022840"/>
    </source>
</evidence>
<dbReference type="Pfam" id="PF13589">
    <property type="entry name" value="HATPase_c_3"/>
    <property type="match status" value="1"/>
</dbReference>
<evidence type="ECO:0000313" key="6">
    <source>
        <dbReference type="Proteomes" id="UP001059844"/>
    </source>
</evidence>
<dbReference type="NCBIfam" id="NF003555">
    <property type="entry name" value="PRK05218.1"/>
    <property type="match status" value="1"/>
</dbReference>
<keyword evidence="6" id="KW-1185">Reference proteome</keyword>
<proteinExistence type="inferred from homology"/>
<dbReference type="PROSITE" id="PS00298">
    <property type="entry name" value="HSP90"/>
    <property type="match status" value="1"/>
</dbReference>
<dbReference type="Pfam" id="PF00183">
    <property type="entry name" value="HSP90"/>
    <property type="match status" value="1"/>
</dbReference>
<dbReference type="Gene3D" id="3.40.50.11260">
    <property type="match status" value="1"/>
</dbReference>
<keyword evidence="3" id="KW-0067">ATP-binding</keyword>
<comment type="similarity">
    <text evidence="1">Belongs to the heat shock protein 90 family.</text>
</comment>
<dbReference type="EMBL" id="CP101751">
    <property type="protein sequence ID" value="UUC47081.1"/>
    <property type="molecule type" value="Genomic_DNA"/>
</dbReference>
<dbReference type="Gene3D" id="3.30.230.80">
    <property type="match status" value="1"/>
</dbReference>
<dbReference type="InterPro" id="IPR036890">
    <property type="entry name" value="HATPase_C_sf"/>
</dbReference>
<sequence>MTTGKINVSVENIFPLIKKFLYSDHEIFLRELVSNATDATLKLKHLTSIGEAKVDYGNPVIEVKIDKDNKKLHIIDQGLGMTAEEVEKYINQVAFSGAEEFLEKYKDTAKDSGIIGHFGLGFYSAFMVAEKVEIITKSYKDEPAAHWTCDGSPEFTLVSSDKSERGTEIILHIAEDSLDFLEEGKIRELLVKYNKFMPVPIKFGTRTEKVTTGEGDDTQEETITVDNIINNPNPAWTKQPSDLTDEDYKNFYRELYPMQFEEPLFNIHLNVDYPFNLTGILYFPKMSADLQIQKDKIQLYQNQVFVTDNVEGIVPEFLTMLKGVIDSPDIPLNVSRSYLQADGNVKKISNYITRKVADKLKSLFTENREDFETKWNDIKIVLEYGMLSEPKFYEKAGSFVLYPSVDGKYYTLEELKEALKDNQTDKDDKLVVLYASNKDTQHSYIETAKEKGYEVLLLDSPIVSHLIQKLEADNEKLTFTRVDSDHVDNLIKKDDNPISKLSEDEQNSLKTVLEELVPKTTYTVQMEAMDSKAAPFIITQPEFMRRMKEMSQSGGGGMFGMGNFPEMYNLIVNTNSDLATTILTTSDKTTQEGLVKQALDLAKLSQNLLKGEELTAFVKRSFELIK</sequence>
<protein>
    <submittedName>
        <fullName evidence="5">Molecular chaperone HtpG</fullName>
    </submittedName>
</protein>
<evidence type="ECO:0000256" key="2">
    <source>
        <dbReference type="ARBA" id="ARBA00022741"/>
    </source>
</evidence>
<dbReference type="PANTHER" id="PTHR11528">
    <property type="entry name" value="HEAT SHOCK PROTEIN 90 FAMILY MEMBER"/>
    <property type="match status" value="1"/>
</dbReference>
<dbReference type="Proteomes" id="UP001059844">
    <property type="component" value="Chromosome"/>
</dbReference>
<dbReference type="InterPro" id="IPR001404">
    <property type="entry name" value="Hsp90_fam"/>
</dbReference>
<keyword evidence="4" id="KW-0143">Chaperone</keyword>
<dbReference type="RefSeq" id="WP_256552716.1">
    <property type="nucleotide sequence ID" value="NZ_CP101751.1"/>
</dbReference>
<keyword evidence="2" id="KW-0547">Nucleotide-binding</keyword>
<dbReference type="PIRSF" id="PIRSF002583">
    <property type="entry name" value="Hsp90"/>
    <property type="match status" value="1"/>
</dbReference>
<organism evidence="5 6">
    <name type="scientific">Flavobacterium cerinum</name>
    <dbReference type="NCBI Taxonomy" id="2502784"/>
    <lineage>
        <taxon>Bacteria</taxon>
        <taxon>Pseudomonadati</taxon>
        <taxon>Bacteroidota</taxon>
        <taxon>Flavobacteriia</taxon>
        <taxon>Flavobacteriales</taxon>
        <taxon>Flavobacteriaceae</taxon>
        <taxon>Flavobacterium</taxon>
    </lineage>
</organism>
<reference evidence="5" key="1">
    <citation type="submission" date="2022-07" db="EMBL/GenBank/DDBJ databases">
        <title>Isolation, identification, and degradation of a PFOSA degrading strain from sewage treatment plant.</title>
        <authorList>
            <person name="Zhang L."/>
            <person name="Huo Y."/>
        </authorList>
    </citation>
    <scope>NUCLEOTIDE SEQUENCE</scope>
    <source>
        <strain evidence="5">C1</strain>
    </source>
</reference>
<accession>A0ABY5IXC7</accession>
<dbReference type="Gene3D" id="3.30.565.10">
    <property type="entry name" value="Histidine kinase-like ATPase, C-terminal domain"/>
    <property type="match status" value="1"/>
</dbReference>
<dbReference type="InterPro" id="IPR020568">
    <property type="entry name" value="Ribosomal_Su5_D2-typ_SF"/>
</dbReference>
<dbReference type="InterPro" id="IPR020575">
    <property type="entry name" value="Hsp90_N"/>
</dbReference>
<evidence type="ECO:0000256" key="4">
    <source>
        <dbReference type="ARBA" id="ARBA00023186"/>
    </source>
</evidence>